<sequence length="353" mass="39553">MYPYKQPSARTLLRQFLTRFKKRGYIETANGKANLYAGCTRLSVQLRAASSRKPLTLPYRAIRAAIHYLYAVRTVTRSDLEAFSRGYNSALLGILIEIAGSAARIQRTASGRLRLSLLGIRYYFAGADRSPRDLTIAAHNGARHVLFSYAHLRGRRAWKQHVQRLGLRVLLDSGAFSVWRAAQQGKAIAPIDLAAYISFIQEHQDVIQAYFNLDVIGDPAATRQNAEQMQAAGLQPIPVWHAGTDLQELQQLIQQEHPVIAIGGTVGMSEKRRRRIFRWVFRLYPEQNFHFLGGSSRLLTAFPWFSADSTGWLVGRKYGALIDAQGQRRAPEINGLQATARNCQYLASLEAAG</sequence>
<reference evidence="1 2" key="1">
    <citation type="journal article" date="2016" name="Int. J. Syst. Evol. Microbiol.">
        <title>Paenibacillus damxungensis sp. nov., isolated from raw yak (Bos grunniens) milk.</title>
        <authorList>
            <person name="Wu Z."/>
            <person name="Gao C."/>
            <person name="Han J."/>
            <person name="Liu Z."/>
        </authorList>
    </citation>
    <scope>NUCLEOTIDE SEQUENCE [LARGE SCALE GENOMIC DNA]</scope>
    <source>
        <strain evidence="1 2">BD3526</strain>
        <plasmid evidence="1 2">unnamed1</plasmid>
    </source>
</reference>
<evidence type="ECO:0000313" key="1">
    <source>
        <dbReference type="EMBL" id="ARR10643.1"/>
    </source>
</evidence>
<name>A0A1X9T3Y3_9BACL</name>
<proteinExistence type="predicted"/>
<gene>
    <name evidence="1" type="ORF">AR543_p0035</name>
</gene>
<dbReference type="Proteomes" id="UP000078148">
    <property type="component" value="Plasmid unnamed1"/>
</dbReference>
<accession>A0A1X9T3Y3</accession>
<dbReference type="EMBL" id="CP021170">
    <property type="protein sequence ID" value="ARR10643.1"/>
    <property type="molecule type" value="Genomic_DNA"/>
</dbReference>
<protein>
    <submittedName>
        <fullName evidence="1">Uncharacterized protein</fullName>
    </submittedName>
</protein>
<geneLocation type="plasmid" evidence="1 2">
    <name>unnamed1</name>
</geneLocation>
<dbReference type="RefSeq" id="WP_087071357.1">
    <property type="nucleotide sequence ID" value="NZ_CP021170.1"/>
</dbReference>
<organism evidence="1 2">
    <name type="scientific">Paenibacillus bovis</name>
    <dbReference type="NCBI Taxonomy" id="1616788"/>
    <lineage>
        <taxon>Bacteria</taxon>
        <taxon>Bacillati</taxon>
        <taxon>Bacillota</taxon>
        <taxon>Bacilli</taxon>
        <taxon>Bacillales</taxon>
        <taxon>Paenibacillaceae</taxon>
        <taxon>Paenibacillus</taxon>
    </lineage>
</organism>
<evidence type="ECO:0000313" key="2">
    <source>
        <dbReference type="Proteomes" id="UP000078148"/>
    </source>
</evidence>
<keyword evidence="2" id="KW-1185">Reference proteome</keyword>
<dbReference type="OrthoDB" id="2836045at2"/>
<dbReference type="KEGG" id="pbv:AR543_p0035"/>
<keyword evidence="1" id="KW-0614">Plasmid</keyword>
<dbReference type="AlphaFoldDB" id="A0A1X9T3Y3"/>